<evidence type="ECO:0000313" key="4">
    <source>
        <dbReference type="EMBL" id="NEC18260.1"/>
    </source>
</evidence>
<accession>A0A7K3RSS5</accession>
<dbReference type="PROSITE" id="PS50075">
    <property type="entry name" value="CARRIER"/>
    <property type="match status" value="1"/>
</dbReference>
<protein>
    <submittedName>
        <fullName evidence="4">Phosphopantetheine-binding protein</fullName>
    </submittedName>
</protein>
<dbReference type="GO" id="GO:0017000">
    <property type="term" value="P:antibiotic biosynthetic process"/>
    <property type="evidence" value="ECO:0007669"/>
    <property type="project" value="UniProtKB-ARBA"/>
</dbReference>
<gene>
    <name evidence="4" type="ORF">G3I50_08285</name>
</gene>
<dbReference type="GO" id="GO:0031177">
    <property type="term" value="F:phosphopantetheine binding"/>
    <property type="evidence" value="ECO:0007669"/>
    <property type="project" value="InterPro"/>
</dbReference>
<dbReference type="InterPro" id="IPR009081">
    <property type="entry name" value="PP-bd_ACP"/>
</dbReference>
<comment type="caution">
    <text evidence="4">The sequence shown here is derived from an EMBL/GenBank/DDBJ whole genome shotgun (WGS) entry which is preliminary data.</text>
</comment>
<keyword evidence="1" id="KW-0596">Phosphopantetheine</keyword>
<feature type="domain" description="Carrier" evidence="3">
    <location>
        <begin position="1"/>
        <end position="78"/>
    </location>
</feature>
<dbReference type="RefSeq" id="WP_164200982.1">
    <property type="nucleotide sequence ID" value="NZ_JAAGMP010000409.1"/>
</dbReference>
<dbReference type="SMART" id="SM00823">
    <property type="entry name" value="PKS_PP"/>
    <property type="match status" value="1"/>
</dbReference>
<evidence type="ECO:0000256" key="2">
    <source>
        <dbReference type="ARBA" id="ARBA00022553"/>
    </source>
</evidence>
<proteinExistence type="predicted"/>
<evidence type="ECO:0000313" key="5">
    <source>
        <dbReference type="Proteomes" id="UP000469670"/>
    </source>
</evidence>
<reference evidence="4 5" key="1">
    <citation type="submission" date="2020-01" db="EMBL/GenBank/DDBJ databases">
        <title>Insect and environment-associated Actinomycetes.</title>
        <authorList>
            <person name="Currrie C."/>
            <person name="Chevrette M."/>
            <person name="Carlson C."/>
            <person name="Stubbendieck R."/>
            <person name="Wendt-Pienkowski E."/>
        </authorList>
    </citation>
    <scope>NUCLEOTIDE SEQUENCE [LARGE SCALE GENOMIC DNA]</scope>
    <source>
        <strain evidence="4 5">SID7590</strain>
    </source>
</reference>
<name>A0A7K3RSS5_9ACTN</name>
<dbReference type="InterPro" id="IPR020806">
    <property type="entry name" value="PKS_PP-bd"/>
</dbReference>
<dbReference type="InterPro" id="IPR036736">
    <property type="entry name" value="ACP-like_sf"/>
</dbReference>
<evidence type="ECO:0000259" key="3">
    <source>
        <dbReference type="PROSITE" id="PS50075"/>
    </source>
</evidence>
<dbReference type="Pfam" id="PF00550">
    <property type="entry name" value="PP-binding"/>
    <property type="match status" value="1"/>
</dbReference>
<dbReference type="SUPFAM" id="SSF47336">
    <property type="entry name" value="ACP-like"/>
    <property type="match status" value="1"/>
</dbReference>
<dbReference type="AlphaFoldDB" id="A0A7K3RSS5"/>
<dbReference type="EMBL" id="JAAGMP010000409">
    <property type="protein sequence ID" value="NEC18260.1"/>
    <property type="molecule type" value="Genomic_DNA"/>
</dbReference>
<evidence type="ECO:0000256" key="1">
    <source>
        <dbReference type="ARBA" id="ARBA00022450"/>
    </source>
</evidence>
<dbReference type="Gene3D" id="1.10.1200.10">
    <property type="entry name" value="ACP-like"/>
    <property type="match status" value="1"/>
</dbReference>
<dbReference type="Proteomes" id="UP000469670">
    <property type="component" value="Unassembled WGS sequence"/>
</dbReference>
<keyword evidence="2" id="KW-0597">Phosphoprotein</keyword>
<sequence length="79" mass="8482">MDDAVLTAIRGSVLVVLPEVDPDRVTEDVSLTDLGANSIDRVDVVTMTMDELGISLSVTDFADVSDIGSLARLLRRHTP</sequence>
<organism evidence="4 5">
    <name type="scientific">Streptomyces parvus</name>
    <dbReference type="NCBI Taxonomy" id="66428"/>
    <lineage>
        <taxon>Bacteria</taxon>
        <taxon>Bacillati</taxon>
        <taxon>Actinomycetota</taxon>
        <taxon>Actinomycetes</taxon>
        <taxon>Kitasatosporales</taxon>
        <taxon>Streptomycetaceae</taxon>
        <taxon>Streptomyces</taxon>
    </lineage>
</organism>